<keyword evidence="3 8" id="KW-0378">Hydrolase</keyword>
<sequence>MEQSLRIAKLQVEYMENPIAVDKERPRFSWGFAPAKERGLSQSAYQIVVASAEEKLADGAADVWDSGKVRSNRNRNVAYEGPALQSAKRYYWKVKVWDAAGSVSPYSEAGTWDMALLGPEDWQARWIGVTASDKEAWAEEGAFGPKDPLPLFRTTFRVGKEVSRAKAYICGLGHYEMRLNGEKVGDQVLDTGWTDYNRTCLYTVLDAAPYLQTGDNAVGILLGNGFYNVTGGRYAKYKGSYGDPKLIMQLEVEYADGEVQRIVSGEGWTIGRSPITFSCIYGGEDYNALLEQAGWDRAEFAEDGRWRKASVVPAPRGKLALQNLRPNKVTHRFAPVKVSESPQGAYVYDLGQNFSGWVRIAVKGAPGSTITLKPGELLQPQGDVNQAWNVSFSYTLSGEGEEIWAPRFTYTGFRYLSVEGAVPVELIPEAGNDELPVMLRLEGQMIGPDVATAGSFSCSNTMWNKIHEMINWAILSNMKSVLTDCPHREKLGWLEETHLMGPSIMYNYYVPELYRKIIDDMRDAQLDNGLVPDIAPEYTVFDHDFRDSPEWGSAYIIATWYAYNWYQDRELLEQHYEGMKNYVGYLSGKADRHIVSHGLGDWCDVGPNPGYPQNTPIPVTATAMYYYVADIMKKVSDIVGREEDSRYFADLAERIKDAYNANFLDGETLQYASGSQTSNAMPLALGMVPEGLEDTIARNLLDDIRKRGNSLSGGDVGFRYLLMALTKFDQPEAVADMLLKTDNPSYGYQVAHGATTLTELWDGPTFGLSQNHFMLGHAEEWFYAALAGIQIDYESPRFNEVRIQPHLVGGVEWVSAHHDLCEGRVEVQWRLKRPDHWKLDVAIPVNTTAIVHIPKFGECSILESGNPLHSAKDIEWLGERGASRVVKVGSGTYSFEVIGE</sequence>
<comment type="catalytic activity">
    <reaction evidence="1">
        <text>Hydrolysis of terminal non-reducing alpha-L-rhamnose residues in alpha-L-rhamnosides.</text>
        <dbReference type="EC" id="3.2.1.40"/>
    </reaction>
</comment>
<dbReference type="InterPro" id="IPR012341">
    <property type="entry name" value="6hp_glycosidase-like_sf"/>
</dbReference>
<dbReference type="Gene3D" id="2.60.420.10">
    <property type="entry name" value="Maltose phosphorylase, domain 3"/>
    <property type="match status" value="1"/>
</dbReference>
<dbReference type="Gene3D" id="2.60.120.260">
    <property type="entry name" value="Galactose-binding domain-like"/>
    <property type="match status" value="2"/>
</dbReference>
<proteinExistence type="predicted"/>
<dbReference type="Pfam" id="PF08531">
    <property type="entry name" value="Bac_rhamnosid_N"/>
    <property type="match status" value="1"/>
</dbReference>
<dbReference type="PIRSF" id="PIRSF010631">
    <property type="entry name" value="A-rhamnsds"/>
    <property type="match status" value="1"/>
</dbReference>
<evidence type="ECO:0000256" key="2">
    <source>
        <dbReference type="ARBA" id="ARBA00012652"/>
    </source>
</evidence>
<feature type="domain" description="Alpha-L-rhamnosidase concanavalin-like" evidence="4">
    <location>
        <begin position="341"/>
        <end position="426"/>
    </location>
</feature>
<dbReference type="Pfam" id="PF17390">
    <property type="entry name" value="Bac_rhamnosid_C"/>
    <property type="match status" value="1"/>
</dbReference>
<dbReference type="InterPro" id="IPR035396">
    <property type="entry name" value="Bac_rhamnosid6H"/>
</dbReference>
<evidence type="ECO:0000256" key="3">
    <source>
        <dbReference type="ARBA" id="ARBA00022801"/>
    </source>
</evidence>
<dbReference type="Pfam" id="PF17389">
    <property type="entry name" value="Bac_rhamnosid6H"/>
    <property type="match status" value="1"/>
</dbReference>
<dbReference type="InterPro" id="IPR013737">
    <property type="entry name" value="Bac_rhamnosid_N"/>
</dbReference>
<dbReference type="Proteomes" id="UP000632125">
    <property type="component" value="Unassembled WGS sequence"/>
</dbReference>
<dbReference type="InterPro" id="IPR013783">
    <property type="entry name" value="Ig-like_fold"/>
</dbReference>
<evidence type="ECO:0000313" key="9">
    <source>
        <dbReference type="Proteomes" id="UP000632125"/>
    </source>
</evidence>
<evidence type="ECO:0000259" key="4">
    <source>
        <dbReference type="Pfam" id="PF05592"/>
    </source>
</evidence>
<dbReference type="SUPFAM" id="SSF48208">
    <property type="entry name" value="Six-hairpin glycosidases"/>
    <property type="match status" value="1"/>
</dbReference>
<evidence type="ECO:0000259" key="7">
    <source>
        <dbReference type="Pfam" id="PF17390"/>
    </source>
</evidence>
<dbReference type="RefSeq" id="WP_190857221.1">
    <property type="nucleotide sequence ID" value="NZ_JACXIY010000001.1"/>
</dbReference>
<accession>A0A927H419</accession>
<feature type="domain" description="Alpha-L-rhamnosidase C-terminal" evidence="7">
    <location>
        <begin position="794"/>
        <end position="855"/>
    </location>
</feature>
<dbReference type="InterPro" id="IPR035398">
    <property type="entry name" value="Bac_rhamnosid_C"/>
</dbReference>
<evidence type="ECO:0000259" key="5">
    <source>
        <dbReference type="Pfam" id="PF08531"/>
    </source>
</evidence>
<dbReference type="InterPro" id="IPR016007">
    <property type="entry name" value="Alpha_rhamnosid"/>
</dbReference>
<dbReference type="AlphaFoldDB" id="A0A927H419"/>
<evidence type="ECO:0000256" key="1">
    <source>
        <dbReference type="ARBA" id="ARBA00001445"/>
    </source>
</evidence>
<evidence type="ECO:0000259" key="6">
    <source>
        <dbReference type="Pfam" id="PF17389"/>
    </source>
</evidence>
<dbReference type="InterPro" id="IPR008902">
    <property type="entry name" value="Rhamnosid_concanavalin"/>
</dbReference>
<dbReference type="Pfam" id="PF05592">
    <property type="entry name" value="Bac_rhamnosid"/>
    <property type="match status" value="1"/>
</dbReference>
<dbReference type="EMBL" id="JACXIY010000001">
    <property type="protein sequence ID" value="MBD2867003.1"/>
    <property type="molecule type" value="Genomic_DNA"/>
</dbReference>
<dbReference type="GO" id="GO:0030596">
    <property type="term" value="F:alpha-L-rhamnosidase activity"/>
    <property type="evidence" value="ECO:0007669"/>
    <property type="project" value="UniProtKB-EC"/>
</dbReference>
<gene>
    <name evidence="8" type="ORF">IDH41_00325</name>
</gene>
<reference evidence="8" key="1">
    <citation type="submission" date="2020-09" db="EMBL/GenBank/DDBJ databases">
        <title>A novel bacterium of genus Paenibacillus, isolated from South China Sea.</title>
        <authorList>
            <person name="Huang H."/>
            <person name="Mo K."/>
            <person name="Hu Y."/>
        </authorList>
    </citation>
    <scope>NUCLEOTIDE SEQUENCE</scope>
    <source>
        <strain evidence="8">IB182493</strain>
    </source>
</reference>
<evidence type="ECO:0000313" key="8">
    <source>
        <dbReference type="EMBL" id="MBD2867003.1"/>
    </source>
</evidence>
<protein>
    <recommendedName>
        <fullName evidence="2">alpha-L-rhamnosidase</fullName>
        <ecNumber evidence="2">3.2.1.40</ecNumber>
    </recommendedName>
</protein>
<dbReference type="GO" id="GO:0005975">
    <property type="term" value="P:carbohydrate metabolic process"/>
    <property type="evidence" value="ECO:0007669"/>
    <property type="project" value="InterPro"/>
</dbReference>
<dbReference type="Gene3D" id="1.50.10.10">
    <property type="match status" value="1"/>
</dbReference>
<keyword evidence="9" id="KW-1185">Reference proteome</keyword>
<feature type="domain" description="Alpha-L-rhamnosidase six-hairpin glycosidase" evidence="6">
    <location>
        <begin position="453"/>
        <end position="785"/>
    </location>
</feature>
<dbReference type="PANTHER" id="PTHR33307:SF11">
    <property type="entry name" value="ALPHA-L-RHAMNOSIDASE"/>
    <property type="match status" value="1"/>
</dbReference>
<comment type="caution">
    <text evidence="8">The sequence shown here is derived from an EMBL/GenBank/DDBJ whole genome shotgun (WGS) entry which is preliminary data.</text>
</comment>
<dbReference type="Gene3D" id="2.60.40.10">
    <property type="entry name" value="Immunoglobulins"/>
    <property type="match status" value="1"/>
</dbReference>
<feature type="domain" description="Bacterial alpha-L-rhamnosidase N-terminal" evidence="5">
    <location>
        <begin position="160"/>
        <end position="330"/>
    </location>
</feature>
<dbReference type="InterPro" id="IPR008928">
    <property type="entry name" value="6-hairpin_glycosidase_sf"/>
</dbReference>
<dbReference type="Pfam" id="PF25788">
    <property type="entry name" value="Ig_Rha78A_N"/>
    <property type="match status" value="1"/>
</dbReference>
<dbReference type="PANTHER" id="PTHR33307">
    <property type="entry name" value="ALPHA-RHAMNOSIDASE (EUROFUNG)"/>
    <property type="match status" value="1"/>
</dbReference>
<dbReference type="EC" id="3.2.1.40" evidence="2"/>
<name>A0A927H419_9BACL</name>
<organism evidence="8 9">
    <name type="scientific">Paenibacillus arenilitoris</name>
    <dbReference type="NCBI Taxonomy" id="2772299"/>
    <lineage>
        <taxon>Bacteria</taxon>
        <taxon>Bacillati</taxon>
        <taxon>Bacillota</taxon>
        <taxon>Bacilli</taxon>
        <taxon>Bacillales</taxon>
        <taxon>Paenibacillaceae</taxon>
        <taxon>Paenibacillus</taxon>
    </lineage>
</organism>